<evidence type="ECO:0000256" key="4">
    <source>
        <dbReference type="ARBA" id="ARBA00022603"/>
    </source>
</evidence>
<evidence type="ECO:0000256" key="8">
    <source>
        <dbReference type="HAMAP-Rule" id="MF_00835"/>
    </source>
</evidence>
<dbReference type="GO" id="GO:0032259">
    <property type="term" value="P:methylation"/>
    <property type="evidence" value="ECO:0007669"/>
    <property type="project" value="UniProtKB-KW"/>
</dbReference>
<evidence type="ECO:0000256" key="1">
    <source>
        <dbReference type="ARBA" id="ARBA00000852"/>
    </source>
</evidence>
<protein>
    <recommendedName>
        <fullName evidence="3 8">Malonyl-[acyl-carrier protein] O-methyltransferase</fullName>
        <shortName evidence="8">Malonyl-ACP O-methyltransferase</shortName>
        <ecNumber evidence="3 8">2.1.1.197</ecNumber>
    </recommendedName>
    <alternativeName>
        <fullName evidence="8">Biotin synthesis protein BioC</fullName>
    </alternativeName>
</protein>
<name>A0A9C7V1T3_CITAM</name>
<comment type="caution">
    <text evidence="10">The sequence shown here is derived from an EMBL/GenBank/DDBJ whole genome shotgun (WGS) entry which is preliminary data.</text>
</comment>
<evidence type="ECO:0000259" key="9">
    <source>
        <dbReference type="Pfam" id="PF08241"/>
    </source>
</evidence>
<evidence type="ECO:0000256" key="6">
    <source>
        <dbReference type="ARBA" id="ARBA00022691"/>
    </source>
</evidence>
<accession>A0A9C7V1T3</accession>
<dbReference type="GO" id="GO:0009102">
    <property type="term" value="P:biotin biosynthetic process"/>
    <property type="evidence" value="ECO:0007669"/>
    <property type="project" value="UniProtKB-UniRule"/>
</dbReference>
<evidence type="ECO:0000256" key="7">
    <source>
        <dbReference type="ARBA" id="ARBA00022756"/>
    </source>
</evidence>
<reference evidence="10" key="1">
    <citation type="journal article" date="2018" name="Genome Biol.">
        <title>SKESA: strategic k-mer extension for scrupulous assemblies.</title>
        <authorList>
            <person name="Souvorov A."/>
            <person name="Agarwala R."/>
            <person name="Lipman D.J."/>
        </authorList>
    </citation>
    <scope>NUCLEOTIDE SEQUENCE</scope>
    <source>
        <strain evidence="10">CAV1698</strain>
    </source>
</reference>
<dbReference type="EC" id="2.1.1.197" evidence="3 8"/>
<dbReference type="Pfam" id="PF08241">
    <property type="entry name" value="Methyltransf_11"/>
    <property type="match status" value="1"/>
</dbReference>
<dbReference type="InterPro" id="IPR029063">
    <property type="entry name" value="SAM-dependent_MTases_sf"/>
</dbReference>
<proteinExistence type="inferred from homology"/>
<gene>
    <name evidence="8 10" type="primary">bioC</name>
    <name evidence="10" type="ORF">JD854_RS05715</name>
</gene>
<reference evidence="10" key="2">
    <citation type="submission" date="2022-05" db="EMBL/GenBank/DDBJ databases">
        <authorList>
            <consortium name="NCBI Pathogen Detection Project"/>
        </authorList>
    </citation>
    <scope>NUCLEOTIDE SEQUENCE</scope>
    <source>
        <strain evidence="10">CAV1698</strain>
    </source>
</reference>
<evidence type="ECO:0000256" key="3">
    <source>
        <dbReference type="ARBA" id="ARBA00012327"/>
    </source>
</evidence>
<dbReference type="GO" id="GO:0008757">
    <property type="term" value="F:S-adenosylmethionine-dependent methyltransferase activity"/>
    <property type="evidence" value="ECO:0007669"/>
    <property type="project" value="InterPro"/>
</dbReference>
<comment type="similarity">
    <text evidence="8">Belongs to the methyltransferase superfamily.</text>
</comment>
<dbReference type="SUPFAM" id="SSF53335">
    <property type="entry name" value="S-adenosyl-L-methionine-dependent methyltransferases"/>
    <property type="match status" value="1"/>
</dbReference>
<sequence length="251" mass="27807">MGLVNKQAIAAAFGRAAAHYEQHAALQRLSADALLGLLPQRPFLQVLDAGCGPGRLSRYWRDQGSQVTALDLSARMLDEARRQGVAHHYLAGDIESLPLASATFDLAWSNLAVQWCDTLRDALSELHRVVRPGGCVAFTTLAQNSLPELHQAWQAVDNRSHGNRFLSHEALCDAMQGWQGHHHALSLTLEFDDALSAMRSLKGIGATHLHEGRESRVLTRAQLQQLQLAWPQRQGKYLLTYHLFAGVIERD</sequence>
<keyword evidence="4 8" id="KW-0489">Methyltransferase</keyword>
<keyword evidence="5 8" id="KW-0808">Transferase</keyword>
<dbReference type="CDD" id="cd02440">
    <property type="entry name" value="AdoMet_MTases"/>
    <property type="match status" value="1"/>
</dbReference>
<dbReference type="NCBIfam" id="TIGR02072">
    <property type="entry name" value="BioC"/>
    <property type="match status" value="1"/>
</dbReference>
<evidence type="ECO:0000256" key="5">
    <source>
        <dbReference type="ARBA" id="ARBA00022679"/>
    </source>
</evidence>
<dbReference type="PANTHER" id="PTHR43861">
    <property type="entry name" value="TRANS-ACONITATE 2-METHYLTRANSFERASE-RELATED"/>
    <property type="match status" value="1"/>
</dbReference>
<dbReference type="HAMAP" id="MF_00835">
    <property type="entry name" value="BioC"/>
    <property type="match status" value="1"/>
</dbReference>
<comment type="function">
    <text evidence="8">Converts the free carboxyl group of a malonyl-thioester to its methyl ester by transfer of a methyl group from S-adenosyl-L-methionine (SAM). It allows to synthesize pimeloyl-ACP via the fatty acid synthetic pathway.</text>
</comment>
<comment type="catalytic activity">
    <reaction evidence="1 8">
        <text>malonyl-[ACP] + S-adenosyl-L-methionine = malonyl-[ACP] methyl ester + S-adenosyl-L-homocysteine</text>
        <dbReference type="Rhea" id="RHEA:17105"/>
        <dbReference type="Rhea" id="RHEA-COMP:9623"/>
        <dbReference type="Rhea" id="RHEA-COMP:9954"/>
        <dbReference type="ChEBI" id="CHEBI:57856"/>
        <dbReference type="ChEBI" id="CHEBI:59789"/>
        <dbReference type="ChEBI" id="CHEBI:78449"/>
        <dbReference type="ChEBI" id="CHEBI:78845"/>
        <dbReference type="EC" id="2.1.1.197"/>
    </reaction>
</comment>
<evidence type="ECO:0000256" key="2">
    <source>
        <dbReference type="ARBA" id="ARBA00004746"/>
    </source>
</evidence>
<dbReference type="Gene3D" id="3.40.50.150">
    <property type="entry name" value="Vaccinia Virus protein VP39"/>
    <property type="match status" value="1"/>
</dbReference>
<dbReference type="EMBL" id="DACYAJ020000005">
    <property type="protein sequence ID" value="HCD1254556.1"/>
    <property type="molecule type" value="Genomic_DNA"/>
</dbReference>
<dbReference type="AlphaFoldDB" id="A0A9C7V1T3"/>
<dbReference type="Proteomes" id="UP000862426">
    <property type="component" value="Unassembled WGS sequence"/>
</dbReference>
<dbReference type="NCBIfam" id="NF007610">
    <property type="entry name" value="PRK10258.1"/>
    <property type="match status" value="1"/>
</dbReference>
<feature type="domain" description="Methyltransferase type 11" evidence="9">
    <location>
        <begin position="47"/>
        <end position="138"/>
    </location>
</feature>
<evidence type="ECO:0000313" key="10">
    <source>
        <dbReference type="EMBL" id="HCD1254556.1"/>
    </source>
</evidence>
<dbReference type="InterPro" id="IPR011814">
    <property type="entry name" value="BioC"/>
</dbReference>
<dbReference type="InterPro" id="IPR013216">
    <property type="entry name" value="Methyltransf_11"/>
</dbReference>
<dbReference type="PANTHER" id="PTHR43861:SF1">
    <property type="entry name" value="TRANS-ACONITATE 2-METHYLTRANSFERASE"/>
    <property type="match status" value="1"/>
</dbReference>
<evidence type="ECO:0000313" key="11">
    <source>
        <dbReference type="Proteomes" id="UP000862426"/>
    </source>
</evidence>
<dbReference type="GO" id="GO:0010340">
    <property type="term" value="F:carboxyl-O-methyltransferase activity"/>
    <property type="evidence" value="ECO:0007669"/>
    <property type="project" value="UniProtKB-UniRule"/>
</dbReference>
<keyword evidence="7 8" id="KW-0093">Biotin biosynthesis</keyword>
<organism evidence="10 11">
    <name type="scientific">Citrobacter amalonaticus</name>
    <dbReference type="NCBI Taxonomy" id="35703"/>
    <lineage>
        <taxon>Bacteria</taxon>
        <taxon>Pseudomonadati</taxon>
        <taxon>Pseudomonadota</taxon>
        <taxon>Gammaproteobacteria</taxon>
        <taxon>Enterobacterales</taxon>
        <taxon>Enterobacteriaceae</taxon>
        <taxon>Citrobacter</taxon>
    </lineage>
</organism>
<comment type="pathway">
    <text evidence="2 8">Cofactor biosynthesis; biotin biosynthesis.</text>
</comment>
<keyword evidence="6 8" id="KW-0949">S-adenosyl-L-methionine</keyword>
<dbReference type="GO" id="GO:0102130">
    <property type="term" value="F:malonyl-CoA methyltransferase activity"/>
    <property type="evidence" value="ECO:0007669"/>
    <property type="project" value="UniProtKB-EC"/>
</dbReference>